<dbReference type="InterPro" id="IPR050828">
    <property type="entry name" value="C-type_lectin/matrix_domain"/>
</dbReference>
<dbReference type="InterPro" id="IPR016186">
    <property type="entry name" value="C-type_lectin-like/link_sf"/>
</dbReference>
<dbReference type="EMBL" id="KX196452">
    <property type="protein sequence ID" value="ART91686.1"/>
    <property type="molecule type" value="Genomic_DNA"/>
</dbReference>
<reference evidence="3 5" key="1">
    <citation type="submission" date="2016-05" db="EMBL/GenBank/DDBJ databases">
        <title>The analysis of a fowlpox virus genome sequence.</title>
        <authorList>
            <person name="Zhao Y."/>
            <person name="Liu S."/>
        </authorList>
    </citation>
    <scope>NUCLEOTIDE SEQUENCE [LARGE SCALE GENOMIC DNA]</scope>
    <source>
        <strain evidence="3 5">NX10</strain>
    </source>
</reference>
<gene>
    <name evidence="3" type="primary">ORF008</name>
    <name evidence="4" type="synonym">ORF253</name>
</gene>
<organism evidence="3 5">
    <name type="scientific">Fowlpox virus</name>
    <name type="common">FPV</name>
    <dbReference type="NCBI Taxonomy" id="10261"/>
    <lineage>
        <taxon>Viruses</taxon>
        <taxon>Varidnaviria</taxon>
        <taxon>Bamfordvirae</taxon>
        <taxon>Nucleocytoviricota</taxon>
        <taxon>Pokkesviricetes</taxon>
        <taxon>Chitovirales</taxon>
        <taxon>Poxviridae</taxon>
        <taxon>Chordopoxvirinae</taxon>
        <taxon>Avipoxvirus</taxon>
        <taxon>Avipoxvirus fowlpox</taxon>
    </lineage>
</organism>
<dbReference type="PROSITE" id="PS50041">
    <property type="entry name" value="C_TYPE_LECTIN_2"/>
    <property type="match status" value="1"/>
</dbReference>
<organismHost>
    <name type="scientific">Vertebrata</name>
    <name type="common">vertebrates</name>
    <dbReference type="NCBI Taxonomy" id="7742"/>
</organismHost>
<evidence type="ECO:0000313" key="5">
    <source>
        <dbReference type="Proteomes" id="UP000515929"/>
    </source>
</evidence>
<evidence type="ECO:0000256" key="1">
    <source>
        <dbReference type="SAM" id="Phobius"/>
    </source>
</evidence>
<dbReference type="Proteomes" id="UP000515929">
    <property type="component" value="Segment"/>
</dbReference>
<dbReference type="PANTHER" id="PTHR45710:SF15">
    <property type="entry name" value="C-TYPE LECTIN DOMAIN FAMILY 2 MEMBER B"/>
    <property type="match status" value="1"/>
</dbReference>
<evidence type="ECO:0000313" key="4">
    <source>
        <dbReference type="EMBL" id="ART91686.1"/>
    </source>
</evidence>
<name>A0A7G0WXX1_FOWPV</name>
<keyword evidence="1" id="KW-0472">Membrane</keyword>
<dbReference type="Pfam" id="PF05473">
    <property type="entry name" value="UL45"/>
    <property type="match status" value="1"/>
</dbReference>
<protein>
    <submittedName>
        <fullName evidence="3">C-type lectin family protein</fullName>
    </submittedName>
</protein>
<accession>A0A7G0WXX1</accession>
<dbReference type="InterPro" id="IPR016187">
    <property type="entry name" value="CTDL_fold"/>
</dbReference>
<dbReference type="SMART" id="SM00034">
    <property type="entry name" value="CLECT"/>
    <property type="match status" value="1"/>
</dbReference>
<keyword evidence="3" id="KW-0430">Lectin</keyword>
<feature type="transmembrane region" description="Helical" evidence="1">
    <location>
        <begin position="12"/>
        <end position="40"/>
    </location>
</feature>
<dbReference type="InterPro" id="IPR001304">
    <property type="entry name" value="C-type_lectin-like"/>
</dbReference>
<dbReference type="PANTHER" id="PTHR45710">
    <property type="entry name" value="C-TYPE LECTIN DOMAIN-CONTAINING PROTEIN 180"/>
    <property type="match status" value="1"/>
</dbReference>
<feature type="domain" description="C-type lectin" evidence="2">
    <location>
        <begin position="56"/>
        <end position="153"/>
    </location>
</feature>
<keyword evidence="1" id="KW-1133">Transmembrane helix</keyword>
<evidence type="ECO:0000313" key="3">
    <source>
        <dbReference type="EMBL" id="ART91442.1"/>
    </source>
</evidence>
<dbReference type="GO" id="GO:0030246">
    <property type="term" value="F:carbohydrate binding"/>
    <property type="evidence" value="ECO:0007669"/>
    <property type="project" value="UniProtKB-KW"/>
</dbReference>
<keyword evidence="1" id="KW-0812">Transmembrane</keyword>
<evidence type="ECO:0000259" key="2">
    <source>
        <dbReference type="PROSITE" id="PS50041"/>
    </source>
</evidence>
<proteinExistence type="predicted"/>
<dbReference type="EMBL" id="KX196452">
    <property type="protein sequence ID" value="ART91442.1"/>
    <property type="molecule type" value="Genomic_DNA"/>
</dbReference>
<sequence>MPILLKKQVSEVSCYAITVLGILCLILFTILVVVTCKWYYAFPYFSKVCPDEWIGYNSKCYYFTINETNWNDSKKLCDVMDSSLIRFDNIETLNFVSRYGKGSYWIDINQNRKIPGINFSLYYEQGVNDICLLFDTSNIIEMSCIFHEKTICVKEDRYTHWYTEYMR</sequence>
<dbReference type="SUPFAM" id="SSF56436">
    <property type="entry name" value="C-type lectin-like"/>
    <property type="match status" value="1"/>
</dbReference>
<dbReference type="Gene3D" id="3.10.100.10">
    <property type="entry name" value="Mannose-Binding Protein A, subunit A"/>
    <property type="match status" value="1"/>
</dbReference>